<evidence type="ECO:0000313" key="14">
    <source>
        <dbReference type="EnsemblMetazoa" id="Aqu2.1.40020_001"/>
    </source>
</evidence>
<dbReference type="Pfam" id="PF05485">
    <property type="entry name" value="THAP"/>
    <property type="match status" value="1"/>
</dbReference>
<keyword evidence="8 12" id="KW-0238">DNA-binding</keyword>
<keyword evidence="4 12" id="KW-0863">Zinc-finger</keyword>
<evidence type="ECO:0000256" key="1">
    <source>
        <dbReference type="ARBA" id="ARBA00004642"/>
    </source>
</evidence>
<keyword evidence="9" id="KW-0804">Transcription</keyword>
<evidence type="ECO:0000259" key="13">
    <source>
        <dbReference type="PROSITE" id="PS50950"/>
    </source>
</evidence>
<evidence type="ECO:0000256" key="3">
    <source>
        <dbReference type="ARBA" id="ARBA00022723"/>
    </source>
</evidence>
<evidence type="ECO:0000256" key="2">
    <source>
        <dbReference type="ARBA" id="ARBA00006177"/>
    </source>
</evidence>
<dbReference type="SUPFAM" id="SSF57716">
    <property type="entry name" value="Glucocorticoid receptor-like (DNA-binding domain)"/>
    <property type="match status" value="1"/>
</dbReference>
<evidence type="ECO:0000256" key="8">
    <source>
        <dbReference type="ARBA" id="ARBA00023125"/>
    </source>
</evidence>
<proteinExistence type="inferred from homology"/>
<evidence type="ECO:0000256" key="6">
    <source>
        <dbReference type="ARBA" id="ARBA00023015"/>
    </source>
</evidence>
<reference evidence="14" key="1">
    <citation type="submission" date="2017-05" db="UniProtKB">
        <authorList>
            <consortium name="EnsemblMetazoa"/>
        </authorList>
    </citation>
    <scope>IDENTIFICATION</scope>
</reference>
<keyword evidence="7" id="KW-0175">Coiled coil</keyword>
<keyword evidence="10" id="KW-0539">Nucleus</keyword>
<name>A0A1X7VJM9_AMPQE</name>
<keyword evidence="6" id="KW-0805">Transcription regulation</keyword>
<dbReference type="InterPro" id="IPR026516">
    <property type="entry name" value="THAP1/10"/>
</dbReference>
<evidence type="ECO:0000256" key="12">
    <source>
        <dbReference type="PROSITE-ProRule" id="PRU00309"/>
    </source>
</evidence>
<organism evidence="14">
    <name type="scientific">Amphimedon queenslandica</name>
    <name type="common">Sponge</name>
    <dbReference type="NCBI Taxonomy" id="400682"/>
    <lineage>
        <taxon>Eukaryota</taxon>
        <taxon>Metazoa</taxon>
        <taxon>Porifera</taxon>
        <taxon>Demospongiae</taxon>
        <taxon>Heteroscleromorpha</taxon>
        <taxon>Haplosclerida</taxon>
        <taxon>Niphatidae</taxon>
        <taxon>Amphimedon</taxon>
    </lineage>
</organism>
<dbReference type="EnsemblMetazoa" id="Aqu2.1.40020_001">
    <property type="protein sequence ID" value="Aqu2.1.40020_001"/>
    <property type="gene ID" value="Aqu2.1.40020"/>
</dbReference>
<dbReference type="InterPro" id="IPR006612">
    <property type="entry name" value="THAP_Znf"/>
</dbReference>
<evidence type="ECO:0000256" key="5">
    <source>
        <dbReference type="ARBA" id="ARBA00022833"/>
    </source>
</evidence>
<dbReference type="InterPro" id="IPR038441">
    <property type="entry name" value="THAP_Znf_sf"/>
</dbReference>
<dbReference type="PANTHER" id="PTHR46600:SF1">
    <property type="entry name" value="THAP DOMAIN-CONTAINING PROTEIN 1"/>
    <property type="match status" value="1"/>
</dbReference>
<keyword evidence="11" id="KW-0131">Cell cycle</keyword>
<sequence>MAFSCCAIGCANRQGKPNVKFYTFPKNPERKNRWIAAVRRKNWAPSRFSRICSEHFRNDLRFRNEVTFIKGCMLGIMKANNPNH</sequence>
<evidence type="ECO:0000256" key="11">
    <source>
        <dbReference type="ARBA" id="ARBA00023306"/>
    </source>
</evidence>
<dbReference type="PANTHER" id="PTHR46600">
    <property type="entry name" value="THAP DOMAIN-CONTAINING"/>
    <property type="match status" value="1"/>
</dbReference>
<comment type="subcellular location">
    <subcellularLocation>
        <location evidence="1">Nucleus</location>
        <location evidence="1">Nucleoplasm</location>
    </subcellularLocation>
</comment>
<dbReference type="SMART" id="SM00980">
    <property type="entry name" value="THAP"/>
    <property type="match status" value="1"/>
</dbReference>
<accession>A0A1X7VJM9</accession>
<dbReference type="InParanoid" id="A0A1X7VJM9"/>
<dbReference type="Gene3D" id="6.20.210.20">
    <property type="entry name" value="THAP domain"/>
    <property type="match status" value="1"/>
</dbReference>
<protein>
    <recommendedName>
        <fullName evidence="13">THAP-type domain-containing protein</fullName>
    </recommendedName>
</protein>
<dbReference type="PROSITE" id="PS50950">
    <property type="entry name" value="ZF_THAP"/>
    <property type="match status" value="1"/>
</dbReference>
<evidence type="ECO:0000256" key="10">
    <source>
        <dbReference type="ARBA" id="ARBA00023242"/>
    </source>
</evidence>
<dbReference type="OMA" id="RWITAIH"/>
<keyword evidence="3" id="KW-0479">Metal-binding</keyword>
<dbReference type="GO" id="GO:0005654">
    <property type="term" value="C:nucleoplasm"/>
    <property type="evidence" value="ECO:0007669"/>
    <property type="project" value="UniProtKB-SubCell"/>
</dbReference>
<dbReference type="AlphaFoldDB" id="A0A1X7VJM9"/>
<evidence type="ECO:0000256" key="9">
    <source>
        <dbReference type="ARBA" id="ARBA00023163"/>
    </source>
</evidence>
<evidence type="ECO:0000256" key="4">
    <source>
        <dbReference type="ARBA" id="ARBA00022771"/>
    </source>
</evidence>
<comment type="similarity">
    <text evidence="2">Belongs to the THAP1 family.</text>
</comment>
<evidence type="ECO:0000256" key="7">
    <source>
        <dbReference type="ARBA" id="ARBA00023054"/>
    </source>
</evidence>
<dbReference type="GO" id="GO:0008270">
    <property type="term" value="F:zinc ion binding"/>
    <property type="evidence" value="ECO:0007669"/>
    <property type="project" value="UniProtKB-KW"/>
</dbReference>
<dbReference type="GO" id="GO:0043565">
    <property type="term" value="F:sequence-specific DNA binding"/>
    <property type="evidence" value="ECO:0007669"/>
    <property type="project" value="InterPro"/>
</dbReference>
<feature type="domain" description="THAP-type" evidence="13">
    <location>
        <begin position="1"/>
        <end position="77"/>
    </location>
</feature>
<keyword evidence="5" id="KW-0862">Zinc</keyword>